<sequence>MKLKSIIGSYLLLMPSIFTVRTVQSNVITTFPLNGSTLSTDVITLYKRDSSSIYSSSSDSGVSTSITSTSNMPKIEITSSTVTISASSYSATFTPVVPTGSNPNIHINTLPEGMTFIAVGSVLGLIFFILVITRCVRYYFYSTIAKTSNINNLQDNYDYDQKLFSEKQNINTSVHSLSSNSSINILDSRMSTENLLQPSGGGKTYRNAISRSARNSLFISPTELISISQKKVLNDNTQYENSPIESPQTVHSNNHPLYQEFETYNKRKRTPSVYMEKLLDDDLSIPSSYDFDSNVHENV</sequence>
<gene>
    <name evidence="3" type="ORF">WICMUC_005113</name>
</gene>
<proteinExistence type="predicted"/>
<dbReference type="PANTHER" id="PTHR36089">
    <property type="entry name" value="CHITIN SYNTHASE 3 COMPLEX PROTEIN CSI2-RELATED"/>
    <property type="match status" value="1"/>
</dbReference>
<evidence type="ECO:0000313" key="4">
    <source>
        <dbReference type="Proteomes" id="UP000769528"/>
    </source>
</evidence>
<feature type="chain" id="PRO_5040226444" description="Mid2 domain-containing protein" evidence="2">
    <location>
        <begin position="26"/>
        <end position="299"/>
    </location>
</feature>
<reference evidence="3" key="2">
    <citation type="submission" date="2021-01" db="EMBL/GenBank/DDBJ databases">
        <authorList>
            <person name="Schikora-Tamarit M.A."/>
        </authorList>
    </citation>
    <scope>NUCLEOTIDE SEQUENCE</scope>
    <source>
        <strain evidence="3">CBS6341</strain>
    </source>
</reference>
<feature type="transmembrane region" description="Helical" evidence="1">
    <location>
        <begin position="113"/>
        <end position="132"/>
    </location>
</feature>
<dbReference type="GO" id="GO:0000324">
    <property type="term" value="C:fungal-type vacuole"/>
    <property type="evidence" value="ECO:0007669"/>
    <property type="project" value="TreeGrafter"/>
</dbReference>
<evidence type="ECO:0000256" key="1">
    <source>
        <dbReference type="SAM" id="Phobius"/>
    </source>
</evidence>
<accession>A0A9P8PD06</accession>
<dbReference type="PANTHER" id="PTHR36089:SF1">
    <property type="entry name" value="CHITIN SYNTHASE 3 COMPLEX PROTEIN CSI2-RELATED"/>
    <property type="match status" value="1"/>
</dbReference>
<keyword evidence="1" id="KW-1133">Transmembrane helix</keyword>
<dbReference type="EMBL" id="JAEUBF010001362">
    <property type="protein sequence ID" value="KAH3669014.1"/>
    <property type="molecule type" value="Genomic_DNA"/>
</dbReference>
<keyword evidence="1" id="KW-0472">Membrane</keyword>
<keyword evidence="2" id="KW-0732">Signal</keyword>
<reference evidence="3" key="1">
    <citation type="journal article" date="2021" name="Open Biol.">
        <title>Shared evolutionary footprints suggest mitochondrial oxidative damage underlies multiple complex I losses in fungi.</title>
        <authorList>
            <person name="Schikora-Tamarit M.A."/>
            <person name="Marcet-Houben M."/>
            <person name="Nosek J."/>
            <person name="Gabaldon T."/>
        </authorList>
    </citation>
    <scope>NUCLEOTIDE SEQUENCE</scope>
    <source>
        <strain evidence="3">CBS6341</strain>
    </source>
</reference>
<keyword evidence="4" id="KW-1185">Reference proteome</keyword>
<evidence type="ECO:0008006" key="5">
    <source>
        <dbReference type="Google" id="ProtNLM"/>
    </source>
</evidence>
<comment type="caution">
    <text evidence="3">The sequence shown here is derived from an EMBL/GenBank/DDBJ whole genome shotgun (WGS) entry which is preliminary data.</text>
</comment>
<dbReference type="Proteomes" id="UP000769528">
    <property type="component" value="Unassembled WGS sequence"/>
</dbReference>
<dbReference type="AlphaFoldDB" id="A0A9P8PD06"/>
<name>A0A9P8PD06_9ASCO</name>
<organism evidence="3 4">
    <name type="scientific">Wickerhamomyces mucosus</name>
    <dbReference type="NCBI Taxonomy" id="1378264"/>
    <lineage>
        <taxon>Eukaryota</taxon>
        <taxon>Fungi</taxon>
        <taxon>Dikarya</taxon>
        <taxon>Ascomycota</taxon>
        <taxon>Saccharomycotina</taxon>
        <taxon>Saccharomycetes</taxon>
        <taxon>Phaffomycetales</taxon>
        <taxon>Wickerhamomycetaceae</taxon>
        <taxon>Wickerhamomyces</taxon>
    </lineage>
</organism>
<feature type="signal peptide" evidence="2">
    <location>
        <begin position="1"/>
        <end position="25"/>
    </location>
</feature>
<evidence type="ECO:0000313" key="3">
    <source>
        <dbReference type="EMBL" id="KAH3669014.1"/>
    </source>
</evidence>
<evidence type="ECO:0000256" key="2">
    <source>
        <dbReference type="SAM" id="SignalP"/>
    </source>
</evidence>
<protein>
    <recommendedName>
        <fullName evidence="5">Mid2 domain-containing protein</fullName>
    </recommendedName>
</protein>
<dbReference type="OrthoDB" id="4065319at2759"/>
<keyword evidence="1" id="KW-0812">Transmembrane</keyword>
<dbReference type="InterPro" id="IPR051009">
    <property type="entry name" value="PRM"/>
</dbReference>
<dbReference type="GO" id="GO:0005935">
    <property type="term" value="C:cellular bud neck"/>
    <property type="evidence" value="ECO:0007669"/>
    <property type="project" value="TreeGrafter"/>
</dbReference>